<dbReference type="EMBL" id="SRXU01000006">
    <property type="protein sequence ID" value="TGX40715.1"/>
    <property type="molecule type" value="Genomic_DNA"/>
</dbReference>
<keyword evidence="5" id="KW-0378">Hydrolase</keyword>
<dbReference type="Proteomes" id="UP000309848">
    <property type="component" value="Unassembled WGS sequence"/>
</dbReference>
<dbReference type="Pfam" id="PF00884">
    <property type="entry name" value="Sulfatase"/>
    <property type="match status" value="1"/>
</dbReference>
<dbReference type="PROSITE" id="PS00523">
    <property type="entry name" value="SULFATASE_1"/>
    <property type="match status" value="1"/>
</dbReference>
<dbReference type="GO" id="GO:0046872">
    <property type="term" value="F:metal ion binding"/>
    <property type="evidence" value="ECO:0007669"/>
    <property type="project" value="UniProtKB-KW"/>
</dbReference>
<feature type="domain" description="Sulfatase N-terminal" evidence="9">
    <location>
        <begin position="61"/>
        <end position="427"/>
    </location>
</feature>
<dbReference type="PANTHER" id="PTHR45953:SF1">
    <property type="entry name" value="IDURONATE 2-SULFATASE"/>
    <property type="match status" value="1"/>
</dbReference>
<dbReference type="OrthoDB" id="9795675at2"/>
<evidence type="ECO:0000256" key="4">
    <source>
        <dbReference type="ARBA" id="ARBA00022729"/>
    </source>
</evidence>
<reference evidence="10 11" key="1">
    <citation type="submission" date="2019-04" db="EMBL/GenBank/DDBJ databases">
        <title>Sphingomonas psychrotolerans sp. nov., isolated from soil in the Tianshan Mountains, Xinjiang, China.</title>
        <authorList>
            <person name="Luo Y."/>
            <person name="Sheng H."/>
        </authorList>
    </citation>
    <scope>NUCLEOTIDE SEQUENCE [LARGE SCALE GENOMIC DNA]</scope>
    <source>
        <strain evidence="10 11">KIS18-15</strain>
    </source>
</reference>
<protein>
    <submittedName>
        <fullName evidence="10">DUF4976 domain-containing protein</fullName>
    </submittedName>
</protein>
<evidence type="ECO:0000256" key="3">
    <source>
        <dbReference type="ARBA" id="ARBA00022723"/>
    </source>
</evidence>
<evidence type="ECO:0000256" key="8">
    <source>
        <dbReference type="SAM" id="SignalP"/>
    </source>
</evidence>
<keyword evidence="4 8" id="KW-0732">Signal</keyword>
<keyword evidence="6" id="KW-0106">Calcium</keyword>
<dbReference type="InterPro" id="IPR017850">
    <property type="entry name" value="Alkaline_phosphatase_core_sf"/>
</dbReference>
<dbReference type="AlphaFoldDB" id="A0A4S1WF16"/>
<dbReference type="PANTHER" id="PTHR45953">
    <property type="entry name" value="IDURONATE 2-SULFATASE"/>
    <property type="match status" value="1"/>
</dbReference>
<dbReference type="InterPro" id="IPR000917">
    <property type="entry name" value="Sulfatase_N"/>
</dbReference>
<evidence type="ECO:0000256" key="6">
    <source>
        <dbReference type="ARBA" id="ARBA00022837"/>
    </source>
</evidence>
<dbReference type="SUPFAM" id="SSF53649">
    <property type="entry name" value="Alkaline phosphatase-like"/>
    <property type="match status" value="1"/>
</dbReference>
<dbReference type="CDD" id="cd16030">
    <property type="entry name" value="iduronate-2-sulfatase"/>
    <property type="match status" value="1"/>
</dbReference>
<evidence type="ECO:0000256" key="1">
    <source>
        <dbReference type="ARBA" id="ARBA00001913"/>
    </source>
</evidence>
<gene>
    <name evidence="10" type="ORF">E5A74_14580</name>
</gene>
<evidence type="ECO:0000313" key="10">
    <source>
        <dbReference type="EMBL" id="TGX40715.1"/>
    </source>
</evidence>
<evidence type="ECO:0000259" key="9">
    <source>
        <dbReference type="Pfam" id="PF00884"/>
    </source>
</evidence>
<dbReference type="Gene3D" id="3.40.720.10">
    <property type="entry name" value="Alkaline Phosphatase, subunit A"/>
    <property type="match status" value="1"/>
</dbReference>
<dbReference type="GO" id="GO:0004423">
    <property type="term" value="F:iduronate-2-sulfatase activity"/>
    <property type="evidence" value="ECO:0007669"/>
    <property type="project" value="InterPro"/>
</dbReference>
<organism evidence="10 11">
    <name type="scientific">Sphingomonas naasensis</name>
    <dbReference type="NCBI Taxonomy" id="1344951"/>
    <lineage>
        <taxon>Bacteria</taxon>
        <taxon>Pseudomonadati</taxon>
        <taxon>Pseudomonadota</taxon>
        <taxon>Alphaproteobacteria</taxon>
        <taxon>Sphingomonadales</taxon>
        <taxon>Sphingomonadaceae</taxon>
        <taxon>Sphingomonas</taxon>
    </lineage>
</organism>
<name>A0A4S1WF16_9SPHN</name>
<dbReference type="InterPro" id="IPR024607">
    <property type="entry name" value="Sulfatase_CS"/>
</dbReference>
<evidence type="ECO:0000256" key="5">
    <source>
        <dbReference type="ARBA" id="ARBA00022801"/>
    </source>
</evidence>
<dbReference type="GO" id="GO:0005737">
    <property type="term" value="C:cytoplasm"/>
    <property type="evidence" value="ECO:0007669"/>
    <property type="project" value="TreeGrafter"/>
</dbReference>
<dbReference type="InterPro" id="IPR035874">
    <property type="entry name" value="IDS"/>
</dbReference>
<comment type="caution">
    <text evidence="10">The sequence shown here is derived from an EMBL/GenBank/DDBJ whole genome shotgun (WGS) entry which is preliminary data.</text>
</comment>
<comment type="cofactor">
    <cofactor evidence="1">
        <name>Ca(2+)</name>
        <dbReference type="ChEBI" id="CHEBI:29108"/>
    </cofactor>
</comment>
<feature type="region of interest" description="Disordered" evidence="7">
    <location>
        <begin position="521"/>
        <end position="545"/>
    </location>
</feature>
<comment type="similarity">
    <text evidence="2">Belongs to the sulfatase family.</text>
</comment>
<evidence type="ECO:0000256" key="2">
    <source>
        <dbReference type="ARBA" id="ARBA00008779"/>
    </source>
</evidence>
<feature type="chain" id="PRO_5020493996" evidence="8">
    <location>
        <begin position="43"/>
        <end position="545"/>
    </location>
</feature>
<evidence type="ECO:0000256" key="7">
    <source>
        <dbReference type="SAM" id="MobiDB-lite"/>
    </source>
</evidence>
<accession>A0A4S1WF16</accession>
<keyword evidence="3" id="KW-0479">Metal-binding</keyword>
<proteinExistence type="inferred from homology"/>
<keyword evidence="11" id="KW-1185">Reference proteome</keyword>
<sequence>MRLRISKAGLRGSSVGIARFGRGAGAAAALAALLLASGCSTAQTAPPRAAPAAAPVAAERPNVLLILVDDLKPAIHSFGDPVAVTPNIDRLVARGTRFELAFANQAVCAPSRMNLMTGARSTSSGIYDFGENLREYMPNAVTLPQYFMAAGYRAESIGKTFHIGHNTVGDPQSWSTTPYKDHVIEYVSPEGKALGKTREAALFNEFEIPKGDVWAYARTLGRGIAWESPDVPDEAYGDGRVAAKAVGRLGELKAKGQPFFLAVGFARPHLPFSVPKRYWDKYDRAKLPLPSFERMPDGAPAFAGKVGGEINAFAPIDPETREADYPEELKRTLIHGYYAGVSYVDAQIGKLLAELDRTGLAKNTIVVLWGDHGYHLGDHAIWTKHTNYEQATHLPLVFAGPGIGAGQATRQLAETVDIYPTLAALAGLKVPAGPQPIDGTDLTPVLHDPAARVRGYAYHAYPRPNRLGQAIRTERYRLVRWTQEQTGARDYELYDLVADPLETRNLAAAQPEVRARLDALLDSQPKPKPTQRLTRAPATKPVANP</sequence>
<evidence type="ECO:0000313" key="11">
    <source>
        <dbReference type="Proteomes" id="UP000309848"/>
    </source>
</evidence>
<feature type="signal peptide" evidence="8">
    <location>
        <begin position="1"/>
        <end position="42"/>
    </location>
</feature>